<dbReference type="HOGENOM" id="CLU_163224_0_0_11"/>
<dbReference type="KEGG" id="cdo:CDOO_05325"/>
<dbReference type="EMBL" id="CP006764">
    <property type="protein sequence ID" value="AIT60737.1"/>
    <property type="molecule type" value="Genomic_DNA"/>
</dbReference>
<reference evidence="2 3" key="1">
    <citation type="submission" date="2013-09" db="EMBL/GenBank/DDBJ databases">
        <title>Complete genome sequence of Corynebacterium doosanense CAU 212(T) (=DSM 45436(T)), isolated from activated sludge.</title>
        <authorList>
            <person name="Schaffert L."/>
            <person name="Albersmeier A."/>
            <person name="Kalinowski J."/>
            <person name="Ruckert C."/>
        </authorList>
    </citation>
    <scope>NUCLEOTIDE SEQUENCE [LARGE SCALE GENOMIC DNA]</scope>
    <source>
        <strain evidence="2 3">CAU 212</strain>
    </source>
</reference>
<protein>
    <recommendedName>
        <fullName evidence="4">DUF2316 family protein</fullName>
    </recommendedName>
</protein>
<gene>
    <name evidence="2" type="ORF">CDOO_05325</name>
</gene>
<evidence type="ECO:0008006" key="4">
    <source>
        <dbReference type="Google" id="ProtNLM"/>
    </source>
</evidence>
<dbReference type="OrthoDB" id="4427436at2"/>
<evidence type="ECO:0000313" key="2">
    <source>
        <dbReference type="EMBL" id="AIT60737.1"/>
    </source>
</evidence>
<dbReference type="eggNOG" id="COG4367">
    <property type="taxonomic scope" value="Bacteria"/>
</dbReference>
<dbReference type="AlphaFoldDB" id="A0A097IF12"/>
<organism evidence="2 3">
    <name type="scientific">Corynebacterium doosanense CAU 212 = DSM 45436</name>
    <dbReference type="NCBI Taxonomy" id="558173"/>
    <lineage>
        <taxon>Bacteria</taxon>
        <taxon>Bacillati</taxon>
        <taxon>Actinomycetota</taxon>
        <taxon>Actinomycetes</taxon>
        <taxon>Mycobacteriales</taxon>
        <taxon>Corynebacteriaceae</taxon>
        <taxon>Corynebacterium</taxon>
    </lineage>
</organism>
<dbReference type="RefSeq" id="WP_018022669.1">
    <property type="nucleotide sequence ID" value="NZ_AQUX01000010.1"/>
</dbReference>
<keyword evidence="3" id="KW-1185">Reference proteome</keyword>
<dbReference type="InterPro" id="IPR018757">
    <property type="entry name" value="DUF2316"/>
</dbReference>
<evidence type="ECO:0000313" key="3">
    <source>
        <dbReference type="Proteomes" id="UP000029914"/>
    </source>
</evidence>
<name>A0A097IF12_9CORY</name>
<accession>A0A097IF12</accession>
<dbReference type="Pfam" id="PF10078">
    <property type="entry name" value="DUF2316"/>
    <property type="match status" value="1"/>
</dbReference>
<proteinExistence type="predicted"/>
<feature type="region of interest" description="Disordered" evidence="1">
    <location>
        <begin position="1"/>
        <end position="24"/>
    </location>
</feature>
<dbReference type="Proteomes" id="UP000029914">
    <property type="component" value="Chromosome"/>
</dbReference>
<sequence>MSLSPDQQRRTAEEIQANARAAGLSHAEFRRRTGLSQPRFDAALNVTAGDPADVWLLRDVAETAARKADAPLTSYSVLTESARRQAAGWFGVGDNR</sequence>
<evidence type="ECO:0000256" key="1">
    <source>
        <dbReference type="SAM" id="MobiDB-lite"/>
    </source>
</evidence>